<proteinExistence type="predicted"/>
<dbReference type="AlphaFoldDB" id="A0A0V0R3X7"/>
<sequence>MTMFIHGLEIKIKFVIKDNSQVNFDDALYSLQNIGNSSYDNYNTTITGYLIVEKKIECSKEDFVLKKCKIMQGSKYLDVSIAMLINQQINIYETNLYEPISNAVQSPSMKYGNLFRVGDKNNQVDDKIPKFDQYEINLFQKNDNNQTVQSQIDFSKQQFEIKNKYSKFLNSKLIKEDIQCQKMYMFEILHCLYQELKISSYSVNTRNKLGKLFKNLYRKTLNLGKIFNLGYLLFCLCESYGKEGEKYKEYYLKENPNNLLKFKLDDQIQELNKLLTFNINNKKNKSEEKDKYLKDFHPIDIFDWINSILKKRPIYKVFIIYIN</sequence>
<organism evidence="1 2">
    <name type="scientific">Pseudocohnilembus persalinus</name>
    <name type="common">Ciliate</name>
    <dbReference type="NCBI Taxonomy" id="266149"/>
    <lineage>
        <taxon>Eukaryota</taxon>
        <taxon>Sar</taxon>
        <taxon>Alveolata</taxon>
        <taxon>Ciliophora</taxon>
        <taxon>Intramacronucleata</taxon>
        <taxon>Oligohymenophorea</taxon>
        <taxon>Scuticociliatia</taxon>
        <taxon>Philasterida</taxon>
        <taxon>Pseudocohnilembidae</taxon>
        <taxon>Pseudocohnilembus</taxon>
    </lineage>
</organism>
<protein>
    <submittedName>
        <fullName evidence="1">Uncharacterized protein</fullName>
    </submittedName>
</protein>
<evidence type="ECO:0000313" key="2">
    <source>
        <dbReference type="Proteomes" id="UP000054937"/>
    </source>
</evidence>
<keyword evidence="2" id="KW-1185">Reference proteome</keyword>
<comment type="caution">
    <text evidence="1">The sequence shown here is derived from an EMBL/GenBank/DDBJ whole genome shotgun (WGS) entry which is preliminary data.</text>
</comment>
<dbReference type="Proteomes" id="UP000054937">
    <property type="component" value="Unassembled WGS sequence"/>
</dbReference>
<accession>A0A0V0R3X7</accession>
<evidence type="ECO:0000313" key="1">
    <source>
        <dbReference type="EMBL" id="KRX09166.1"/>
    </source>
</evidence>
<gene>
    <name evidence="1" type="ORF">PPERSA_05835</name>
</gene>
<name>A0A0V0R3X7_PSEPJ</name>
<dbReference type="EMBL" id="LDAU01000053">
    <property type="protein sequence ID" value="KRX09166.1"/>
    <property type="molecule type" value="Genomic_DNA"/>
</dbReference>
<reference evidence="1 2" key="1">
    <citation type="journal article" date="2015" name="Sci. Rep.">
        <title>Genome of the facultative scuticociliatosis pathogen Pseudocohnilembus persalinus provides insight into its virulence through horizontal gene transfer.</title>
        <authorList>
            <person name="Xiong J."/>
            <person name="Wang G."/>
            <person name="Cheng J."/>
            <person name="Tian M."/>
            <person name="Pan X."/>
            <person name="Warren A."/>
            <person name="Jiang C."/>
            <person name="Yuan D."/>
            <person name="Miao W."/>
        </authorList>
    </citation>
    <scope>NUCLEOTIDE SEQUENCE [LARGE SCALE GENOMIC DNA]</scope>
    <source>
        <strain evidence="1">36N120E</strain>
    </source>
</reference>
<dbReference type="InParanoid" id="A0A0V0R3X7"/>